<dbReference type="Pfam" id="PF00793">
    <property type="entry name" value="DAHP_synth_1"/>
    <property type="match status" value="1"/>
</dbReference>
<evidence type="ECO:0000256" key="1">
    <source>
        <dbReference type="ARBA" id="ARBA00003726"/>
    </source>
</evidence>
<dbReference type="SUPFAM" id="SSF51569">
    <property type="entry name" value="Aldolase"/>
    <property type="match status" value="1"/>
</dbReference>
<dbReference type="EMBL" id="CP001087">
    <property type="protein sequence ID" value="ACN13721.1"/>
    <property type="molecule type" value="Genomic_DNA"/>
</dbReference>
<accession>C0QIT1</accession>
<dbReference type="PANTHER" id="PTHR21225:SF10">
    <property type="entry name" value="PHOSPHO-2-DEHYDRO-3-DEOXYHEPTONATE ALDOLASE, TYR-SENSITIVE"/>
    <property type="match status" value="1"/>
</dbReference>
<dbReference type="RefSeq" id="WP_012662970.1">
    <property type="nucleotide sequence ID" value="NC_012108.1"/>
</dbReference>
<dbReference type="PIRSF" id="PIRSF001361">
    <property type="entry name" value="DAHP_synthase"/>
    <property type="match status" value="1"/>
</dbReference>
<name>C0QIT1_DESAH</name>
<evidence type="ECO:0000313" key="10">
    <source>
        <dbReference type="EMBL" id="ACN13721.1"/>
    </source>
</evidence>
<evidence type="ECO:0000256" key="7">
    <source>
        <dbReference type="ARBA" id="ARBA00047508"/>
    </source>
</evidence>
<gene>
    <name evidence="10" type="primary">aroF</name>
    <name evidence="10" type="ordered locus">HRM2_06070</name>
</gene>
<comment type="pathway">
    <text evidence="2 8">Metabolic intermediate biosynthesis; chorismate biosynthesis; chorismate from D-erythrose 4-phosphate and phosphoenolpyruvate: step 1/7.</text>
</comment>
<dbReference type="GO" id="GO:0005737">
    <property type="term" value="C:cytoplasm"/>
    <property type="evidence" value="ECO:0007669"/>
    <property type="project" value="TreeGrafter"/>
</dbReference>
<evidence type="ECO:0000256" key="3">
    <source>
        <dbReference type="ARBA" id="ARBA00007985"/>
    </source>
</evidence>
<dbReference type="UniPathway" id="UPA00053">
    <property type="reaction ID" value="UER00084"/>
</dbReference>
<feature type="domain" description="DAHP synthetase I/KDSA" evidence="9">
    <location>
        <begin position="44"/>
        <end position="336"/>
    </location>
</feature>
<evidence type="ECO:0000256" key="2">
    <source>
        <dbReference type="ARBA" id="ARBA00004688"/>
    </source>
</evidence>
<dbReference type="NCBIfam" id="NF009395">
    <property type="entry name" value="PRK12755.1"/>
    <property type="match status" value="1"/>
</dbReference>
<dbReference type="FunFam" id="3.20.20.70:FF:000005">
    <property type="entry name" value="Phospho-2-dehydro-3-deoxyheptonate aldolase"/>
    <property type="match status" value="1"/>
</dbReference>
<dbReference type="AlphaFoldDB" id="C0QIT1"/>
<reference evidence="10 11" key="1">
    <citation type="journal article" date="2009" name="Environ. Microbiol.">
        <title>Genome sequence of Desulfobacterium autotrophicum HRM2, a marine sulfate reducer oxidizing organic carbon completely to carbon dioxide.</title>
        <authorList>
            <person name="Strittmatter A.W."/>
            <person name="Liesegang H."/>
            <person name="Rabus R."/>
            <person name="Decker I."/>
            <person name="Amann J."/>
            <person name="Andres S."/>
            <person name="Henne A."/>
            <person name="Fricke W.F."/>
            <person name="Martinez-Arias R."/>
            <person name="Bartels D."/>
            <person name="Goesmann A."/>
            <person name="Krause L."/>
            <person name="Puehler A."/>
            <person name="Klenk H.P."/>
            <person name="Richter M."/>
            <person name="Schuler M."/>
            <person name="Gloeckner F.O."/>
            <person name="Meyerdierks A."/>
            <person name="Gottschalk G."/>
            <person name="Amann R."/>
        </authorList>
    </citation>
    <scope>NUCLEOTIDE SEQUENCE [LARGE SCALE GENOMIC DNA]</scope>
    <source>
        <strain evidence="11">ATCC 43914 / DSM 3382 / HRM2</strain>
    </source>
</reference>
<dbReference type="STRING" id="177437.HRM2_06070"/>
<dbReference type="GO" id="GO:0009073">
    <property type="term" value="P:aromatic amino acid family biosynthetic process"/>
    <property type="evidence" value="ECO:0007669"/>
    <property type="project" value="UniProtKB-KW"/>
</dbReference>
<dbReference type="InterPro" id="IPR013785">
    <property type="entry name" value="Aldolase_TIM"/>
</dbReference>
<dbReference type="HOGENOM" id="CLU_030903_0_1_7"/>
<dbReference type="KEGG" id="dat:HRM2_06070"/>
<evidence type="ECO:0000256" key="8">
    <source>
        <dbReference type="PIRNR" id="PIRNR001361"/>
    </source>
</evidence>
<dbReference type="GO" id="GO:0003849">
    <property type="term" value="F:3-deoxy-7-phosphoheptulonate synthase activity"/>
    <property type="evidence" value="ECO:0007669"/>
    <property type="project" value="UniProtKB-EC"/>
</dbReference>
<organism evidence="10 11">
    <name type="scientific">Desulforapulum autotrophicum (strain ATCC 43914 / DSM 3382 / VKM B-1955 / HRM2)</name>
    <name type="common">Desulfobacterium autotrophicum</name>
    <dbReference type="NCBI Taxonomy" id="177437"/>
    <lineage>
        <taxon>Bacteria</taxon>
        <taxon>Pseudomonadati</taxon>
        <taxon>Thermodesulfobacteriota</taxon>
        <taxon>Desulfobacteria</taxon>
        <taxon>Desulfobacterales</taxon>
        <taxon>Desulfobacteraceae</taxon>
        <taxon>Desulforapulum</taxon>
    </lineage>
</organism>
<dbReference type="InterPro" id="IPR006219">
    <property type="entry name" value="DAHP_synth_1"/>
</dbReference>
<keyword evidence="5 8" id="KW-0808">Transferase</keyword>
<keyword evidence="11" id="KW-1185">Reference proteome</keyword>
<comment type="function">
    <text evidence="1 8">Stereospecific condensation of phosphoenolpyruvate (PEP) and D-erythrose-4-phosphate (E4P) giving rise to 3-deoxy-D-arabino-heptulosonate-7-phosphate (DAHP).</text>
</comment>
<evidence type="ECO:0000256" key="6">
    <source>
        <dbReference type="ARBA" id="ARBA00023141"/>
    </source>
</evidence>
<dbReference type="PANTHER" id="PTHR21225">
    <property type="entry name" value="PHOSPHO-2-DEHYDRO-3-DEOXYHEPTONATE ALDOLASE DAHP SYNTHETASE"/>
    <property type="match status" value="1"/>
</dbReference>
<dbReference type="OrthoDB" id="9807331at2"/>
<evidence type="ECO:0000256" key="5">
    <source>
        <dbReference type="ARBA" id="ARBA00022679"/>
    </source>
</evidence>
<dbReference type="GO" id="GO:0009423">
    <property type="term" value="P:chorismate biosynthetic process"/>
    <property type="evidence" value="ECO:0007669"/>
    <property type="project" value="UniProtKB-UniPathway"/>
</dbReference>
<sequence length="350" mass="38123">MPQTHDVNVLSFEPLISPDHLKEELPMTDASTATVVESRATISRILNREDPRLLVVTGPCSIHDETAALEYADKLKRLSEKVSDQIYLVMRVYFEKPRTTVGWKGLINDPNMDGSCDMITGLRRARKLLLDITGMGLPAGTEMLDHITPQYVAGLVSWAAIGARTTESQTHREMASGLSMPVGFKNCTDGGLVNAFNAMVASRSPQSFLGIDPEGRASIIKTKGNPGVHIVLRGGERPNYDCVSIGEALTQLKARKLPQAIVVDCSHANSRKKFEGQAVVWKDVLNQRLGGNDSLVGMMLESNLNEGSQSCASDPEALAYGVSVTDECISWATTEELILFAHEQLKQTNG</sequence>
<dbReference type="GO" id="GO:0008652">
    <property type="term" value="P:amino acid biosynthetic process"/>
    <property type="evidence" value="ECO:0007669"/>
    <property type="project" value="UniProtKB-KW"/>
</dbReference>
<evidence type="ECO:0000259" key="9">
    <source>
        <dbReference type="Pfam" id="PF00793"/>
    </source>
</evidence>
<dbReference type="Gene3D" id="3.20.20.70">
    <property type="entry name" value="Aldolase class I"/>
    <property type="match status" value="1"/>
</dbReference>
<dbReference type="Proteomes" id="UP000000442">
    <property type="component" value="Chromosome"/>
</dbReference>
<keyword evidence="6 8" id="KW-0057">Aromatic amino acid biosynthesis</keyword>
<keyword evidence="4 8" id="KW-0028">Amino-acid biosynthesis</keyword>
<proteinExistence type="inferred from homology"/>
<dbReference type="EC" id="2.5.1.54" evidence="8"/>
<evidence type="ECO:0000256" key="4">
    <source>
        <dbReference type="ARBA" id="ARBA00022605"/>
    </source>
</evidence>
<protein>
    <recommendedName>
        <fullName evidence="8">Phospho-2-dehydro-3-deoxyheptonate aldolase</fullName>
        <ecNumber evidence="8">2.5.1.54</ecNumber>
    </recommendedName>
</protein>
<comment type="catalytic activity">
    <reaction evidence="7 8">
        <text>D-erythrose 4-phosphate + phosphoenolpyruvate + H2O = 7-phospho-2-dehydro-3-deoxy-D-arabino-heptonate + phosphate</text>
        <dbReference type="Rhea" id="RHEA:14717"/>
        <dbReference type="ChEBI" id="CHEBI:15377"/>
        <dbReference type="ChEBI" id="CHEBI:16897"/>
        <dbReference type="ChEBI" id="CHEBI:43474"/>
        <dbReference type="ChEBI" id="CHEBI:58394"/>
        <dbReference type="ChEBI" id="CHEBI:58702"/>
        <dbReference type="EC" id="2.5.1.54"/>
    </reaction>
</comment>
<dbReference type="InterPro" id="IPR006218">
    <property type="entry name" value="DAHP1/KDSA"/>
</dbReference>
<comment type="similarity">
    <text evidence="3 8">Belongs to the class-I DAHP synthase family.</text>
</comment>
<dbReference type="NCBIfam" id="TIGR00034">
    <property type="entry name" value="aroFGH"/>
    <property type="match status" value="1"/>
</dbReference>
<dbReference type="GO" id="GO:0042802">
    <property type="term" value="F:identical protein binding"/>
    <property type="evidence" value="ECO:0007669"/>
    <property type="project" value="UniProtKB-ARBA"/>
</dbReference>
<dbReference type="eggNOG" id="COG0722">
    <property type="taxonomic scope" value="Bacteria"/>
</dbReference>
<evidence type="ECO:0000313" key="11">
    <source>
        <dbReference type="Proteomes" id="UP000000442"/>
    </source>
</evidence>